<dbReference type="GO" id="GO:0046982">
    <property type="term" value="F:protein heterodimerization activity"/>
    <property type="evidence" value="ECO:0007669"/>
    <property type="project" value="InterPro"/>
</dbReference>
<dbReference type="GO" id="GO:0000978">
    <property type="term" value="F:RNA polymerase II cis-regulatory region sequence-specific DNA binding"/>
    <property type="evidence" value="ECO:0007669"/>
    <property type="project" value="TreeGrafter"/>
</dbReference>
<sequence length="251" mass="27571">MEREDGFRGYPNKLARASTASTTHPRHDSAAIAAAIHANVDNSSSSSYNNVPNEQQQQLPLQSLLPPAGAPCVVREQDQYMPIANVIRIMRRILPPHAKISDDAKETVQECVSEYISFITGEANERCHREQRKTITAEDVVWAMGKLGFDNYVEPLSIFLNRFRDSEHERTAAQHKEPIPMPRRGPSVDYGLFGLPPGPFGPVFNMGPQQGVFDPSIGGFLREGSGSGSGSSSQATGHNHLPGFDPFAQFK</sequence>
<evidence type="ECO:0000256" key="7">
    <source>
        <dbReference type="ARBA" id="ARBA00023163"/>
    </source>
</evidence>
<evidence type="ECO:0000256" key="3">
    <source>
        <dbReference type="ARBA" id="ARBA00022682"/>
    </source>
</evidence>
<keyword evidence="5" id="KW-0238">DNA-binding</keyword>
<dbReference type="PANTHER" id="PTHR11064">
    <property type="entry name" value="CCAAT-BINDING TRANSCRIPTION FACTOR-RELATED"/>
    <property type="match status" value="1"/>
</dbReference>
<keyword evidence="6" id="KW-0010">Activator</keyword>
<keyword evidence="12" id="KW-1185">Reference proteome</keyword>
<dbReference type="PROSITE" id="PS00685">
    <property type="entry name" value="NFYB_HAP3"/>
    <property type="match status" value="1"/>
</dbReference>
<keyword evidence="4" id="KW-0805">Transcription regulation</keyword>
<comment type="caution">
    <text evidence="11">The sequence shown here is derived from an EMBL/GenBank/DDBJ whole genome shotgun (WGS) entry which is preliminary data.</text>
</comment>
<dbReference type="EMBL" id="JBCGBO010000004">
    <property type="protein sequence ID" value="KAK9209879.1"/>
    <property type="molecule type" value="Genomic_DNA"/>
</dbReference>
<evidence type="ECO:0000256" key="4">
    <source>
        <dbReference type="ARBA" id="ARBA00023015"/>
    </source>
</evidence>
<dbReference type="InterPro" id="IPR009072">
    <property type="entry name" value="Histone-fold"/>
</dbReference>
<dbReference type="InterPro" id="IPR027113">
    <property type="entry name" value="Transc_fact_NFYB/HAP3"/>
</dbReference>
<feature type="domain" description="Transcription factor CBF/NF-Y/archaeal histone" evidence="10">
    <location>
        <begin position="81"/>
        <end position="144"/>
    </location>
</feature>
<reference evidence="11 12" key="1">
    <citation type="submission" date="2024-05" db="EMBL/GenBank/DDBJ databases">
        <title>Haplotype-resolved chromosome-level genome assembly of Huyou (Citrus changshanensis).</title>
        <authorList>
            <person name="Miao C."/>
            <person name="Chen W."/>
            <person name="Wu Y."/>
            <person name="Wang L."/>
            <person name="Zhao S."/>
            <person name="Grierson D."/>
            <person name="Xu C."/>
            <person name="Chen K."/>
        </authorList>
    </citation>
    <scope>NUCLEOTIDE SEQUENCE [LARGE SCALE GENOMIC DNA]</scope>
    <source>
        <strain evidence="11">01-14</strain>
        <tissue evidence="11">Leaf</tissue>
    </source>
</reference>
<feature type="region of interest" description="Disordered" evidence="9">
    <location>
        <begin position="221"/>
        <end position="251"/>
    </location>
</feature>
<evidence type="ECO:0000256" key="5">
    <source>
        <dbReference type="ARBA" id="ARBA00023125"/>
    </source>
</evidence>
<evidence type="ECO:0000256" key="6">
    <source>
        <dbReference type="ARBA" id="ARBA00023159"/>
    </source>
</evidence>
<evidence type="ECO:0000259" key="10">
    <source>
        <dbReference type="Pfam" id="PF00808"/>
    </source>
</evidence>
<dbReference type="InterPro" id="IPR003958">
    <property type="entry name" value="CBFA_NFYB_domain"/>
</dbReference>
<keyword evidence="7" id="KW-0804">Transcription</keyword>
<keyword evidence="8" id="KW-0539">Nucleus</keyword>
<feature type="region of interest" description="Disordered" evidence="9">
    <location>
        <begin position="1"/>
        <end position="27"/>
    </location>
</feature>
<evidence type="ECO:0000256" key="8">
    <source>
        <dbReference type="ARBA" id="ARBA00023242"/>
    </source>
</evidence>
<comment type="subcellular location">
    <subcellularLocation>
        <location evidence="1">Nucleus</location>
    </subcellularLocation>
</comment>
<dbReference type="FunFam" id="1.10.20.10:FF:000049">
    <property type="entry name" value="Nuclear transcription factor Y subunit B-6"/>
    <property type="match status" value="1"/>
</dbReference>
<dbReference type="AlphaFoldDB" id="A0AAP0MG83"/>
<protein>
    <recommendedName>
        <fullName evidence="10">Transcription factor CBF/NF-Y/archaeal histone domain-containing protein</fullName>
    </recommendedName>
</protein>
<gene>
    <name evidence="11" type="ORF">WN944_002247</name>
</gene>
<keyword evidence="3" id="KW-0938">Abscisic acid signaling pathway</keyword>
<dbReference type="Gene3D" id="1.10.20.10">
    <property type="entry name" value="Histone, subunit A"/>
    <property type="match status" value="1"/>
</dbReference>
<accession>A0AAP0MG83</accession>
<evidence type="ECO:0000313" key="11">
    <source>
        <dbReference type="EMBL" id="KAK9209879.1"/>
    </source>
</evidence>
<dbReference type="PRINTS" id="PR00615">
    <property type="entry name" value="CCAATSUBUNTA"/>
</dbReference>
<dbReference type="CDD" id="cd22907">
    <property type="entry name" value="HFD_NFYB"/>
    <property type="match status" value="1"/>
</dbReference>
<evidence type="ECO:0000313" key="12">
    <source>
        <dbReference type="Proteomes" id="UP001428341"/>
    </source>
</evidence>
<comment type="similarity">
    <text evidence="2">Belongs to the NFYB/HAP3 subunit family.</text>
</comment>
<dbReference type="Pfam" id="PF00808">
    <property type="entry name" value="CBFD_NFYB_HMF"/>
    <property type="match status" value="1"/>
</dbReference>
<dbReference type="SUPFAM" id="SSF47113">
    <property type="entry name" value="Histone-fold"/>
    <property type="match status" value="1"/>
</dbReference>
<dbReference type="GO" id="GO:0016602">
    <property type="term" value="C:CCAAT-binding factor complex"/>
    <property type="evidence" value="ECO:0007669"/>
    <property type="project" value="InterPro"/>
</dbReference>
<evidence type="ECO:0000256" key="2">
    <source>
        <dbReference type="ARBA" id="ARBA00009053"/>
    </source>
</evidence>
<organism evidence="11 12">
    <name type="scientific">Citrus x changshan-huyou</name>
    <dbReference type="NCBI Taxonomy" id="2935761"/>
    <lineage>
        <taxon>Eukaryota</taxon>
        <taxon>Viridiplantae</taxon>
        <taxon>Streptophyta</taxon>
        <taxon>Embryophyta</taxon>
        <taxon>Tracheophyta</taxon>
        <taxon>Spermatophyta</taxon>
        <taxon>Magnoliopsida</taxon>
        <taxon>eudicotyledons</taxon>
        <taxon>Gunneridae</taxon>
        <taxon>Pentapetalae</taxon>
        <taxon>rosids</taxon>
        <taxon>malvids</taxon>
        <taxon>Sapindales</taxon>
        <taxon>Rutaceae</taxon>
        <taxon>Aurantioideae</taxon>
        <taxon>Citrus</taxon>
    </lineage>
</organism>
<dbReference type="GO" id="GO:0009738">
    <property type="term" value="P:abscisic acid-activated signaling pathway"/>
    <property type="evidence" value="ECO:0007669"/>
    <property type="project" value="UniProtKB-KW"/>
</dbReference>
<evidence type="ECO:0000256" key="1">
    <source>
        <dbReference type="ARBA" id="ARBA00004123"/>
    </source>
</evidence>
<proteinExistence type="inferred from homology"/>
<dbReference type="Proteomes" id="UP001428341">
    <property type="component" value="Unassembled WGS sequence"/>
</dbReference>
<dbReference type="PANTHER" id="PTHR11064:SF115">
    <property type="entry name" value="NUCLEAR TRANSCRIPTION FACTOR Y SUBUNIT B-9"/>
    <property type="match status" value="1"/>
</dbReference>
<name>A0AAP0MG83_9ROSI</name>
<dbReference type="GO" id="GO:0001228">
    <property type="term" value="F:DNA-binding transcription activator activity, RNA polymerase II-specific"/>
    <property type="evidence" value="ECO:0007669"/>
    <property type="project" value="InterPro"/>
</dbReference>
<dbReference type="InterPro" id="IPR003956">
    <property type="entry name" value="Transcrpt_fac_NFYB/HAP3_CS"/>
</dbReference>
<evidence type="ECO:0000256" key="9">
    <source>
        <dbReference type="SAM" id="MobiDB-lite"/>
    </source>
</evidence>